<keyword evidence="3 6" id="KW-0547">Nucleotide-binding</keyword>
<dbReference type="FunFam" id="3.40.50.11060:FF:000001">
    <property type="entry name" value="GTPase HflX"/>
    <property type="match status" value="1"/>
</dbReference>
<dbReference type="Proteomes" id="UP000559010">
    <property type="component" value="Unassembled WGS sequence"/>
</dbReference>
<feature type="binding site" evidence="8">
    <location>
        <position position="215"/>
    </location>
    <ligand>
        <name>Mg(2+)</name>
        <dbReference type="ChEBI" id="CHEBI:18420"/>
    </ligand>
</feature>
<dbReference type="CDD" id="cd01878">
    <property type="entry name" value="HflX"/>
    <property type="match status" value="1"/>
</dbReference>
<feature type="binding site" evidence="7">
    <location>
        <begin position="320"/>
        <end position="323"/>
    </location>
    <ligand>
        <name>GTP</name>
        <dbReference type="ChEBI" id="CHEBI:37565"/>
    </ligand>
</feature>
<keyword evidence="5 6" id="KW-0342">GTP-binding</keyword>
<dbReference type="Pfam" id="PF01926">
    <property type="entry name" value="MMR_HSR1"/>
    <property type="match status" value="1"/>
</dbReference>
<reference evidence="11 12" key="1">
    <citation type="submission" date="2020-04" db="EMBL/GenBank/DDBJ databases">
        <title>Flammeovirgaceae bacterium KN852 isolated from deep sea.</title>
        <authorList>
            <person name="Zhang D.-C."/>
        </authorList>
    </citation>
    <scope>NUCLEOTIDE SEQUENCE [LARGE SCALE GENOMIC DNA]</scope>
    <source>
        <strain evidence="11 12">KN852</strain>
    </source>
</reference>
<dbReference type="AlphaFoldDB" id="A0A848ISF7"/>
<evidence type="ECO:0000256" key="9">
    <source>
        <dbReference type="SAM" id="Coils"/>
    </source>
</evidence>
<dbReference type="EMBL" id="JABBNU010000002">
    <property type="protein sequence ID" value="NMM47383.1"/>
    <property type="molecule type" value="Genomic_DNA"/>
</dbReference>
<proteinExistence type="inferred from homology"/>
<dbReference type="Gene3D" id="3.40.50.11060">
    <property type="entry name" value="GTPase HflX, N-terminal domain"/>
    <property type="match status" value="1"/>
</dbReference>
<feature type="binding site" evidence="7">
    <location>
        <begin position="208"/>
        <end position="215"/>
    </location>
    <ligand>
        <name>GTP</name>
        <dbReference type="ChEBI" id="CHEBI:37565"/>
    </ligand>
</feature>
<feature type="binding site" evidence="8">
    <location>
        <position position="235"/>
    </location>
    <ligand>
        <name>Mg(2+)</name>
        <dbReference type="ChEBI" id="CHEBI:18420"/>
    </ligand>
</feature>
<comment type="subunit">
    <text evidence="6">Monomer. Associates with the 50S ribosomal subunit.</text>
</comment>
<keyword evidence="12" id="KW-1185">Reference proteome</keyword>
<dbReference type="GO" id="GO:0003924">
    <property type="term" value="F:GTPase activity"/>
    <property type="evidence" value="ECO:0007669"/>
    <property type="project" value="UniProtKB-UniRule"/>
</dbReference>
<evidence type="ECO:0000256" key="8">
    <source>
        <dbReference type="PIRSR" id="PIRSR006809-2"/>
    </source>
</evidence>
<evidence type="ECO:0000256" key="6">
    <source>
        <dbReference type="HAMAP-Rule" id="MF_00900"/>
    </source>
</evidence>
<dbReference type="InterPro" id="IPR042108">
    <property type="entry name" value="GTPase_HflX_N_sf"/>
</dbReference>
<feature type="coiled-coil region" evidence="9">
    <location>
        <begin position="170"/>
        <end position="204"/>
    </location>
</feature>
<dbReference type="InterPro" id="IPR025121">
    <property type="entry name" value="GTPase_HflX_N"/>
</dbReference>
<dbReference type="Gene3D" id="3.40.50.300">
    <property type="entry name" value="P-loop containing nucleotide triphosphate hydrolases"/>
    <property type="match status" value="1"/>
</dbReference>
<dbReference type="GO" id="GO:0046872">
    <property type="term" value="F:metal ion binding"/>
    <property type="evidence" value="ECO:0007669"/>
    <property type="project" value="UniProtKB-KW"/>
</dbReference>
<feature type="domain" description="Hflx-type G" evidence="10">
    <location>
        <begin position="202"/>
        <end position="388"/>
    </location>
</feature>
<dbReference type="PANTHER" id="PTHR10229:SF0">
    <property type="entry name" value="GTP-BINDING PROTEIN 6-RELATED"/>
    <property type="match status" value="1"/>
</dbReference>
<keyword evidence="9" id="KW-0175">Coiled coil</keyword>
<dbReference type="GO" id="GO:0005737">
    <property type="term" value="C:cytoplasm"/>
    <property type="evidence" value="ECO:0007669"/>
    <property type="project" value="UniProtKB-SubCell"/>
</dbReference>
<evidence type="ECO:0000259" key="10">
    <source>
        <dbReference type="PROSITE" id="PS51705"/>
    </source>
</evidence>
<dbReference type="InterPro" id="IPR006073">
    <property type="entry name" value="GTP-bd"/>
</dbReference>
<dbReference type="InterPro" id="IPR016496">
    <property type="entry name" value="GTPase_HflX"/>
</dbReference>
<comment type="cofactor">
    <cofactor evidence="8">
        <name>Mg(2+)</name>
        <dbReference type="ChEBI" id="CHEBI:18420"/>
    </cofactor>
</comment>
<dbReference type="GO" id="GO:0005525">
    <property type="term" value="F:GTP binding"/>
    <property type="evidence" value="ECO:0007669"/>
    <property type="project" value="UniProtKB-UniRule"/>
</dbReference>
<dbReference type="Pfam" id="PF16360">
    <property type="entry name" value="GTP-bdg_M"/>
    <property type="match status" value="1"/>
</dbReference>
<evidence type="ECO:0000313" key="11">
    <source>
        <dbReference type="EMBL" id="NMM47383.1"/>
    </source>
</evidence>
<evidence type="ECO:0000256" key="3">
    <source>
        <dbReference type="ARBA" id="ARBA00022741"/>
    </source>
</evidence>
<dbReference type="InterPro" id="IPR027417">
    <property type="entry name" value="P-loop_NTPase"/>
</dbReference>
<feature type="binding site" evidence="7">
    <location>
        <begin position="233"/>
        <end position="237"/>
    </location>
    <ligand>
        <name>GTP</name>
        <dbReference type="ChEBI" id="CHEBI:37565"/>
    </ligand>
</feature>
<dbReference type="PIRSF" id="PIRSF006809">
    <property type="entry name" value="GTP-binding_hflX_prd"/>
    <property type="match status" value="1"/>
</dbReference>
<dbReference type="PRINTS" id="PR00326">
    <property type="entry name" value="GTP1OBG"/>
</dbReference>
<evidence type="ECO:0000256" key="5">
    <source>
        <dbReference type="ARBA" id="ARBA00023134"/>
    </source>
</evidence>
<dbReference type="SUPFAM" id="SSF52540">
    <property type="entry name" value="P-loop containing nucleoside triphosphate hydrolases"/>
    <property type="match status" value="1"/>
</dbReference>
<gene>
    <name evidence="6 11" type="primary">hflX</name>
    <name evidence="11" type="ORF">HH304_03165</name>
</gene>
<evidence type="ECO:0000256" key="7">
    <source>
        <dbReference type="PIRSR" id="PIRSR006809-1"/>
    </source>
</evidence>
<dbReference type="PROSITE" id="PS51705">
    <property type="entry name" value="G_HFLX"/>
    <property type="match status" value="1"/>
</dbReference>
<comment type="similarity">
    <text evidence="6">Belongs to the TRAFAC class OBG-HflX-like GTPase superfamily. HflX GTPase family.</text>
</comment>
<dbReference type="Gene3D" id="6.10.250.2860">
    <property type="match status" value="1"/>
</dbReference>
<evidence type="ECO:0000256" key="1">
    <source>
        <dbReference type="ARBA" id="ARBA00022490"/>
    </source>
</evidence>
<comment type="caution">
    <text evidence="11">The sequence shown here is derived from an EMBL/GenBank/DDBJ whole genome shotgun (WGS) entry which is preliminary data.</text>
</comment>
<organism evidence="11 12">
    <name type="scientific">Marinigracilibium pacificum</name>
    <dbReference type="NCBI Taxonomy" id="2729599"/>
    <lineage>
        <taxon>Bacteria</taxon>
        <taxon>Pseudomonadati</taxon>
        <taxon>Bacteroidota</taxon>
        <taxon>Cytophagia</taxon>
        <taxon>Cytophagales</taxon>
        <taxon>Flammeovirgaceae</taxon>
        <taxon>Marinigracilibium</taxon>
    </lineage>
</organism>
<feature type="binding site" evidence="7">
    <location>
        <begin position="254"/>
        <end position="257"/>
    </location>
    <ligand>
        <name>GTP</name>
        <dbReference type="ChEBI" id="CHEBI:37565"/>
    </ligand>
</feature>
<dbReference type="Pfam" id="PF13167">
    <property type="entry name" value="GTP-bdg_N"/>
    <property type="match status" value="1"/>
</dbReference>
<evidence type="ECO:0000256" key="2">
    <source>
        <dbReference type="ARBA" id="ARBA00022723"/>
    </source>
</evidence>
<dbReference type="GO" id="GO:0043022">
    <property type="term" value="F:ribosome binding"/>
    <property type="evidence" value="ECO:0007669"/>
    <property type="project" value="TreeGrafter"/>
</dbReference>
<dbReference type="PANTHER" id="PTHR10229">
    <property type="entry name" value="GTP-BINDING PROTEIN HFLX"/>
    <property type="match status" value="1"/>
</dbReference>
<dbReference type="NCBIfam" id="TIGR03156">
    <property type="entry name" value="GTP_HflX"/>
    <property type="match status" value="1"/>
</dbReference>
<evidence type="ECO:0000313" key="12">
    <source>
        <dbReference type="Proteomes" id="UP000559010"/>
    </source>
</evidence>
<comment type="function">
    <text evidence="6">GTPase that associates with the 50S ribosomal subunit and may have a role during protein synthesis or ribosome biogenesis.</text>
</comment>
<keyword evidence="2 8" id="KW-0479">Metal-binding</keyword>
<evidence type="ECO:0000256" key="4">
    <source>
        <dbReference type="ARBA" id="ARBA00022842"/>
    </source>
</evidence>
<dbReference type="InterPro" id="IPR030394">
    <property type="entry name" value="G_HFLX_dom"/>
</dbReference>
<dbReference type="InterPro" id="IPR032305">
    <property type="entry name" value="GTP-bd_M"/>
</dbReference>
<protein>
    <recommendedName>
        <fullName evidence="6">GTPase HflX</fullName>
    </recommendedName>
    <alternativeName>
        <fullName evidence="6">GTP-binding protein HflX</fullName>
    </alternativeName>
</protein>
<name>A0A848ISF7_9BACT</name>
<keyword evidence="4 8" id="KW-0460">Magnesium</keyword>
<accession>A0A848ISF7</accession>
<sequence>MKMLSTKPVKQTAVLVAVIDKRDNEEHAFEYLDELEFLASTLNIKTKYKFYQKLEKPDIRTFVGKGKLEEIQTAVKAEEIDIVIFDDDLTPSQLRNLERELQVKIYDRSLLILDIFLKRAQTAQAKTQVELARNEYLLPRLTRMWTHLERQRGGTGTRGGAGEKEIETDRRMIRNQINVLKKKLEKIEKQRETQRKRRENEVRVALVGYTNVGKSTIMRLLTKADVLAEDKLFATVDSTVRKIAIHNIPFLLSDTVGFIRKLPHNLIESFKSTLDEVKEADILMHVVDVSHPSFEDHMKVVDETLAELEAKDKQTLIVFNKIDQYRAHLEHWEDDNHRDGETRPVSLEYLKNSYMNKENTSAVFISAAKKENIEEMRDKLFELVKDRYLEIYPNFLIPDYYYGKYEED</sequence>
<dbReference type="HAMAP" id="MF_00900">
    <property type="entry name" value="GTPase_HflX"/>
    <property type="match status" value="1"/>
</dbReference>
<keyword evidence="1 6" id="KW-0963">Cytoplasm</keyword>
<comment type="subcellular location">
    <subcellularLocation>
        <location evidence="6">Cytoplasm</location>
    </subcellularLocation>
    <text evidence="6">May associate with membranes.</text>
</comment>